<evidence type="ECO:0000256" key="3">
    <source>
        <dbReference type="ARBA" id="ARBA00023163"/>
    </source>
</evidence>
<evidence type="ECO:0000256" key="1">
    <source>
        <dbReference type="ARBA" id="ARBA00023015"/>
    </source>
</evidence>
<sequence>MTRRHRPADETREHVLEITDRLFYNNGIHATGIDQVAREAEVAPTTLYRLFGSKDGLVAAYVENADQRTRAWFERATEDAESGTDAIRAIFDALGDNTREDDFRGCACQLAFAEYPDPDALAHQLSATAKQWVVDRFTLHLASADAPADRKRAAAESLALLVEGTLASAGTLGPDGPARQARPLADLVLDSLER</sequence>
<keyword evidence="3" id="KW-0804">Transcription</keyword>
<dbReference type="InterPro" id="IPR036271">
    <property type="entry name" value="Tet_transcr_reg_TetR-rel_C_sf"/>
</dbReference>
<keyword evidence="2 4" id="KW-0238">DNA-binding</keyword>
<evidence type="ECO:0000313" key="6">
    <source>
        <dbReference type="EMBL" id="GAA1620258.1"/>
    </source>
</evidence>
<evidence type="ECO:0000259" key="5">
    <source>
        <dbReference type="PROSITE" id="PS50977"/>
    </source>
</evidence>
<feature type="domain" description="HTH tetR-type" evidence="5">
    <location>
        <begin position="9"/>
        <end position="69"/>
    </location>
</feature>
<evidence type="ECO:0000256" key="2">
    <source>
        <dbReference type="ARBA" id="ARBA00023125"/>
    </source>
</evidence>
<keyword evidence="1" id="KW-0805">Transcription regulation</keyword>
<evidence type="ECO:0000313" key="7">
    <source>
        <dbReference type="Proteomes" id="UP001500393"/>
    </source>
</evidence>
<organism evidence="6 7">
    <name type="scientific">Kribbella sancticallisti</name>
    <dbReference type="NCBI Taxonomy" id="460087"/>
    <lineage>
        <taxon>Bacteria</taxon>
        <taxon>Bacillati</taxon>
        <taxon>Actinomycetota</taxon>
        <taxon>Actinomycetes</taxon>
        <taxon>Propionibacteriales</taxon>
        <taxon>Kribbellaceae</taxon>
        <taxon>Kribbella</taxon>
    </lineage>
</organism>
<proteinExistence type="predicted"/>
<dbReference type="PANTHER" id="PTHR47506">
    <property type="entry name" value="TRANSCRIPTIONAL REGULATORY PROTEIN"/>
    <property type="match status" value="1"/>
</dbReference>
<dbReference type="Pfam" id="PF00440">
    <property type="entry name" value="TetR_N"/>
    <property type="match status" value="1"/>
</dbReference>
<gene>
    <name evidence="6" type="ORF">GCM10009789_87400</name>
</gene>
<dbReference type="EMBL" id="BAAAOS010000075">
    <property type="protein sequence ID" value="GAA1620258.1"/>
    <property type="molecule type" value="Genomic_DNA"/>
</dbReference>
<dbReference type="RefSeq" id="WP_344222719.1">
    <property type="nucleotide sequence ID" value="NZ_BAAAOS010000075.1"/>
</dbReference>
<feature type="DNA-binding region" description="H-T-H motif" evidence="4">
    <location>
        <begin position="32"/>
        <end position="51"/>
    </location>
</feature>
<comment type="caution">
    <text evidence="6">The sequence shown here is derived from an EMBL/GenBank/DDBJ whole genome shotgun (WGS) entry which is preliminary data.</text>
</comment>
<dbReference type="PANTHER" id="PTHR47506:SF1">
    <property type="entry name" value="HTH-TYPE TRANSCRIPTIONAL REGULATOR YJDC"/>
    <property type="match status" value="1"/>
</dbReference>
<dbReference type="PRINTS" id="PR00455">
    <property type="entry name" value="HTHTETR"/>
</dbReference>
<dbReference type="SUPFAM" id="SSF48498">
    <property type="entry name" value="Tetracyclin repressor-like, C-terminal domain"/>
    <property type="match status" value="1"/>
</dbReference>
<keyword evidence="7" id="KW-1185">Reference proteome</keyword>
<dbReference type="InterPro" id="IPR001647">
    <property type="entry name" value="HTH_TetR"/>
</dbReference>
<dbReference type="SUPFAM" id="SSF46689">
    <property type="entry name" value="Homeodomain-like"/>
    <property type="match status" value="1"/>
</dbReference>
<evidence type="ECO:0000256" key="4">
    <source>
        <dbReference type="PROSITE-ProRule" id="PRU00335"/>
    </source>
</evidence>
<dbReference type="InterPro" id="IPR009057">
    <property type="entry name" value="Homeodomain-like_sf"/>
</dbReference>
<dbReference type="Gene3D" id="1.10.357.10">
    <property type="entry name" value="Tetracycline Repressor, domain 2"/>
    <property type="match status" value="1"/>
</dbReference>
<accession>A0ABP4QXV4</accession>
<name>A0ABP4QXV4_9ACTN</name>
<protein>
    <submittedName>
        <fullName evidence="6">TetR family transcriptional regulator</fullName>
    </submittedName>
</protein>
<dbReference type="Proteomes" id="UP001500393">
    <property type="component" value="Unassembled WGS sequence"/>
</dbReference>
<dbReference type="PROSITE" id="PS50977">
    <property type="entry name" value="HTH_TETR_2"/>
    <property type="match status" value="1"/>
</dbReference>
<reference evidence="7" key="1">
    <citation type="journal article" date="2019" name="Int. J. Syst. Evol. Microbiol.">
        <title>The Global Catalogue of Microorganisms (GCM) 10K type strain sequencing project: providing services to taxonomists for standard genome sequencing and annotation.</title>
        <authorList>
            <consortium name="The Broad Institute Genomics Platform"/>
            <consortium name="The Broad Institute Genome Sequencing Center for Infectious Disease"/>
            <person name="Wu L."/>
            <person name="Ma J."/>
        </authorList>
    </citation>
    <scope>NUCLEOTIDE SEQUENCE [LARGE SCALE GENOMIC DNA]</scope>
    <source>
        <strain evidence="7">JCM 14969</strain>
    </source>
</reference>